<proteinExistence type="predicted"/>
<evidence type="ECO:0000256" key="2">
    <source>
        <dbReference type="SAM" id="MobiDB-lite"/>
    </source>
</evidence>
<evidence type="ECO:0000256" key="1">
    <source>
        <dbReference type="SAM" id="Coils"/>
    </source>
</evidence>
<dbReference type="RefSeq" id="WP_348827908.1">
    <property type="nucleotide sequence ID" value="NZ_CP098827.1"/>
</dbReference>
<sequence>MANKQINGRPVAGPSQASPSDVVTAGAAARNSLLGVSCALALALGHSGVAQAQNTADNLGDEALAAQTTQAELQARIDQADDEVRQRIEALRQAEQEAQRLQSYNQALAPQLEQLKATLEQRSQGMATMAETRDALPGLLNDMTRRLDAWVDQDVPFLHGERKARVASLEASLANPELTAAEKLERVLAAWRAELDYGRDLDAWRGTLEEGDQTREVDFLRLGRVGWYYLTPDGQNGGVWDDGGWQSLSAAERDQVEKGLQIVRDQRAPELLTLPLTQPIEERS</sequence>
<reference evidence="3" key="1">
    <citation type="submission" date="2022-06" db="EMBL/GenBank/DDBJ databases">
        <title>A novel DMS-producing enzyme.</title>
        <authorList>
            <person name="Zhang Y."/>
        </authorList>
    </citation>
    <scope>NUCLEOTIDE SEQUENCE</scope>
    <source>
        <strain evidence="3">RT37</strain>
    </source>
</reference>
<feature type="region of interest" description="Disordered" evidence="2">
    <location>
        <begin position="1"/>
        <end position="20"/>
    </location>
</feature>
<gene>
    <name evidence="3" type="ORF">NFG58_07910</name>
</gene>
<organism evidence="3">
    <name type="scientific">Halomonas sp. RT37</name>
    <dbReference type="NCBI Taxonomy" id="2950872"/>
    <lineage>
        <taxon>Bacteria</taxon>
        <taxon>Pseudomonadati</taxon>
        <taxon>Pseudomonadota</taxon>
        <taxon>Gammaproteobacteria</taxon>
        <taxon>Oceanospirillales</taxon>
        <taxon>Halomonadaceae</taxon>
        <taxon>Halomonas</taxon>
    </lineage>
</organism>
<dbReference type="EMBL" id="CP098827">
    <property type="protein sequence ID" value="XBO72612.1"/>
    <property type="molecule type" value="Genomic_DNA"/>
</dbReference>
<protein>
    <submittedName>
        <fullName evidence="3">DUF3450 domain-containing protein</fullName>
    </submittedName>
</protein>
<keyword evidence="1" id="KW-0175">Coiled coil</keyword>
<evidence type="ECO:0000313" key="3">
    <source>
        <dbReference type="EMBL" id="XBO72612.1"/>
    </source>
</evidence>
<feature type="coiled-coil region" evidence="1">
    <location>
        <begin position="63"/>
        <end position="101"/>
    </location>
</feature>
<dbReference type="Pfam" id="PF11932">
    <property type="entry name" value="DUF3450"/>
    <property type="match status" value="1"/>
</dbReference>
<dbReference type="InterPro" id="IPR016866">
    <property type="entry name" value="UCP028069"/>
</dbReference>
<accession>A0AAU7KM71</accession>
<name>A0AAU7KM71_9GAMM</name>
<dbReference type="AlphaFoldDB" id="A0AAU7KM71"/>